<organism evidence="1">
    <name type="scientific">marine sediment metagenome</name>
    <dbReference type="NCBI Taxonomy" id="412755"/>
    <lineage>
        <taxon>unclassified sequences</taxon>
        <taxon>metagenomes</taxon>
        <taxon>ecological metagenomes</taxon>
    </lineage>
</organism>
<reference evidence="1" key="1">
    <citation type="journal article" date="2015" name="Nature">
        <title>Complex archaea that bridge the gap between prokaryotes and eukaryotes.</title>
        <authorList>
            <person name="Spang A."/>
            <person name="Saw J.H."/>
            <person name="Jorgensen S.L."/>
            <person name="Zaremba-Niedzwiedzka K."/>
            <person name="Martijn J."/>
            <person name="Lind A.E."/>
            <person name="van Eijk R."/>
            <person name="Schleper C."/>
            <person name="Guy L."/>
            <person name="Ettema T.J."/>
        </authorList>
    </citation>
    <scope>NUCLEOTIDE SEQUENCE</scope>
</reference>
<feature type="non-terminal residue" evidence="1">
    <location>
        <position position="1"/>
    </location>
</feature>
<evidence type="ECO:0000313" key="1">
    <source>
        <dbReference type="EMBL" id="KKK49557.1"/>
    </source>
</evidence>
<sequence>CGDLPQMKELRNSPTFSQRMRKADPAIVRLMAHVVVEAIKDVEFLRTIKGKSREEMTITEKTRHRLAVKDVGDAYVFLTGHSLAHDVLDLDPSQFFLLFTDSNSSRETE</sequence>
<protein>
    <submittedName>
        <fullName evidence="1">Uncharacterized protein</fullName>
    </submittedName>
</protein>
<proteinExistence type="predicted"/>
<accession>A0A0F8VYX0</accession>
<gene>
    <name evidence="1" type="ORF">LCGC14_3133870</name>
</gene>
<dbReference type="AlphaFoldDB" id="A0A0F8VYX0"/>
<name>A0A0F8VYX0_9ZZZZ</name>
<dbReference type="EMBL" id="LAZR01068480">
    <property type="protein sequence ID" value="KKK49557.1"/>
    <property type="molecule type" value="Genomic_DNA"/>
</dbReference>
<comment type="caution">
    <text evidence="1">The sequence shown here is derived from an EMBL/GenBank/DDBJ whole genome shotgun (WGS) entry which is preliminary data.</text>
</comment>